<dbReference type="SUPFAM" id="SSF53474">
    <property type="entry name" value="alpha/beta-Hydrolases"/>
    <property type="match status" value="1"/>
</dbReference>
<protein>
    <submittedName>
        <fullName evidence="2">Thioesterase domain-containing protein</fullName>
    </submittedName>
</protein>
<evidence type="ECO:0000259" key="1">
    <source>
        <dbReference type="SMART" id="SM00824"/>
    </source>
</evidence>
<dbReference type="InterPro" id="IPR029058">
    <property type="entry name" value="AB_hydrolase_fold"/>
</dbReference>
<name>A0A9E8CPG9_9HYPH</name>
<dbReference type="Pfam" id="PF00975">
    <property type="entry name" value="Thioesterase"/>
    <property type="match status" value="1"/>
</dbReference>
<sequence length="278" mass="29858">MNAAQLPLVVLPGARGHAPDCTPFCAAPSDLDRVVILHYPAWRAQLEGEFTAEALAEALVAEILGRVPPEPVVLLGVSIGGHFAYAAALRLEGLGRPVAGLCLIDSGAITAARSAGWKARLAAHAADLLRRGRPGALALHARRLAWRGLFRLAGDDLPGFARRHITALERLSRIDPAFAEEMGMRLLIRITAAWMPSLDSHTPRLNAPAALLRTESSAANDDLWRKRCPELRVIDLPGNHETLFEAENAPALHAAFLAATAVWSRPDPWPAARRAQGG</sequence>
<dbReference type="EMBL" id="CP102774">
    <property type="protein sequence ID" value="UZF87149.1"/>
    <property type="molecule type" value="Genomic_DNA"/>
</dbReference>
<reference evidence="2" key="1">
    <citation type="submission" date="2022-08" db="EMBL/GenBank/DDBJ databases">
        <title>Complete Genome Sequences of 2 Bosea sp. soil isolates.</title>
        <authorList>
            <person name="Alvarez Arevalo M."/>
            <person name="Sterndorff E.B."/>
            <person name="Faurdal D."/>
            <person name="Joergensen T.S."/>
            <person name="Weber T."/>
        </authorList>
    </citation>
    <scope>NUCLEOTIDE SEQUENCE</scope>
    <source>
        <strain evidence="2">NBC_00436</strain>
    </source>
</reference>
<dbReference type="Gene3D" id="3.40.50.1820">
    <property type="entry name" value="alpha/beta hydrolase"/>
    <property type="match status" value="1"/>
</dbReference>
<proteinExistence type="predicted"/>
<dbReference type="AlphaFoldDB" id="A0A9E8CPG9"/>
<dbReference type="SMART" id="SM00824">
    <property type="entry name" value="PKS_TE"/>
    <property type="match status" value="1"/>
</dbReference>
<organism evidence="2">
    <name type="scientific">Bosea sp. NBC_00436</name>
    <dbReference type="NCBI Taxonomy" id="2969620"/>
    <lineage>
        <taxon>Bacteria</taxon>
        <taxon>Pseudomonadati</taxon>
        <taxon>Pseudomonadota</taxon>
        <taxon>Alphaproteobacteria</taxon>
        <taxon>Hyphomicrobiales</taxon>
        <taxon>Boseaceae</taxon>
        <taxon>Bosea</taxon>
    </lineage>
</organism>
<feature type="domain" description="Thioesterase TesA-like" evidence="1">
    <location>
        <begin position="7"/>
        <end position="257"/>
    </location>
</feature>
<accession>A0A9E8CPG9</accession>
<dbReference type="InterPro" id="IPR001031">
    <property type="entry name" value="Thioesterase"/>
</dbReference>
<evidence type="ECO:0000313" key="2">
    <source>
        <dbReference type="EMBL" id="UZF87149.1"/>
    </source>
</evidence>
<dbReference type="InterPro" id="IPR020802">
    <property type="entry name" value="TesA-like"/>
</dbReference>
<gene>
    <name evidence="2" type="ORF">NWE54_25945</name>
</gene>